<dbReference type="HAMAP" id="MF_01147">
    <property type="entry name" value="Lgt"/>
    <property type="match status" value="1"/>
</dbReference>
<evidence type="ECO:0000256" key="7">
    <source>
        <dbReference type="HAMAP-Rule" id="MF_01147"/>
    </source>
</evidence>
<keyword evidence="4 7" id="KW-0812">Transmembrane</keyword>
<name>A0A967E891_9MICO</name>
<dbReference type="EMBL" id="JAAOIV010000002">
    <property type="protein sequence ID" value="NHN54977.1"/>
    <property type="molecule type" value="Genomic_DNA"/>
</dbReference>
<feature type="transmembrane region" description="Helical" evidence="7">
    <location>
        <begin position="123"/>
        <end position="141"/>
    </location>
</feature>
<dbReference type="PANTHER" id="PTHR30589">
    <property type="entry name" value="PROLIPOPROTEIN DIACYLGLYCERYL TRANSFERASE"/>
    <property type="match status" value="1"/>
</dbReference>
<feature type="transmembrane region" description="Helical" evidence="7">
    <location>
        <begin position="95"/>
        <end position="116"/>
    </location>
</feature>
<comment type="similarity">
    <text evidence="1 7">Belongs to the Lgt family.</text>
</comment>
<evidence type="ECO:0000256" key="2">
    <source>
        <dbReference type="ARBA" id="ARBA00022475"/>
    </source>
</evidence>
<feature type="transmembrane region" description="Helical" evidence="7">
    <location>
        <begin position="192"/>
        <end position="209"/>
    </location>
</feature>
<dbReference type="Proteomes" id="UP000744769">
    <property type="component" value="Unassembled WGS sequence"/>
</dbReference>
<organism evidence="8 9">
    <name type="scientific">Metallococcus carri</name>
    <dbReference type="NCBI Taxonomy" id="1656884"/>
    <lineage>
        <taxon>Bacteria</taxon>
        <taxon>Bacillati</taxon>
        <taxon>Actinomycetota</taxon>
        <taxon>Actinomycetes</taxon>
        <taxon>Micrococcales</taxon>
        <taxon>Dermacoccaceae</taxon>
        <taxon>Metallococcus</taxon>
    </lineage>
</organism>
<reference evidence="8" key="1">
    <citation type="submission" date="2020-03" db="EMBL/GenBank/DDBJ databases">
        <title>Draft sequencing of Calidifontibacter sp. DB0510.</title>
        <authorList>
            <person name="Kim D.-U."/>
        </authorList>
    </citation>
    <scope>NUCLEOTIDE SEQUENCE</scope>
    <source>
        <strain evidence="8">DB0510</strain>
    </source>
</reference>
<keyword evidence="2 7" id="KW-1003">Cell membrane</keyword>
<comment type="function">
    <text evidence="7">Catalyzes the transfer of the diacylglyceryl group from phosphatidylglycerol to the sulfhydryl group of the N-terminal cysteine of a prolipoprotein, the first step in the formation of mature lipoproteins.</text>
</comment>
<feature type="binding site" evidence="7">
    <location>
        <position position="142"/>
    </location>
    <ligand>
        <name>a 1,2-diacyl-sn-glycero-3-phospho-(1'-sn-glycerol)</name>
        <dbReference type="ChEBI" id="CHEBI:64716"/>
    </ligand>
</feature>
<dbReference type="PROSITE" id="PS01311">
    <property type="entry name" value="LGT"/>
    <property type="match status" value="1"/>
</dbReference>
<gene>
    <name evidence="7" type="primary">lgt</name>
    <name evidence="8" type="ORF">G9U51_04150</name>
</gene>
<accession>A0A967E891</accession>
<keyword evidence="9" id="KW-1185">Reference proteome</keyword>
<feature type="transmembrane region" description="Helical" evidence="7">
    <location>
        <begin position="53"/>
        <end position="75"/>
    </location>
</feature>
<dbReference type="GO" id="GO:0008961">
    <property type="term" value="F:phosphatidylglycerol-prolipoprotein diacylglyceryl transferase activity"/>
    <property type="evidence" value="ECO:0007669"/>
    <property type="project" value="UniProtKB-UniRule"/>
</dbReference>
<evidence type="ECO:0000313" key="9">
    <source>
        <dbReference type="Proteomes" id="UP000744769"/>
    </source>
</evidence>
<feature type="transmembrane region" description="Helical" evidence="7">
    <location>
        <begin position="20"/>
        <end position="41"/>
    </location>
</feature>
<dbReference type="InterPro" id="IPR001640">
    <property type="entry name" value="Lgt"/>
</dbReference>
<dbReference type="EC" id="2.5.1.145" evidence="7"/>
<keyword evidence="8" id="KW-0328">Glycosyltransferase</keyword>
<comment type="subcellular location">
    <subcellularLocation>
        <location evidence="7">Cell membrane</location>
        <topology evidence="7">Multi-pass membrane protein</topology>
    </subcellularLocation>
</comment>
<comment type="catalytic activity">
    <reaction evidence="7">
        <text>L-cysteinyl-[prolipoprotein] + a 1,2-diacyl-sn-glycero-3-phospho-(1'-sn-glycerol) = an S-1,2-diacyl-sn-glyceryl-L-cysteinyl-[prolipoprotein] + sn-glycerol 1-phosphate + H(+)</text>
        <dbReference type="Rhea" id="RHEA:56712"/>
        <dbReference type="Rhea" id="RHEA-COMP:14679"/>
        <dbReference type="Rhea" id="RHEA-COMP:14680"/>
        <dbReference type="ChEBI" id="CHEBI:15378"/>
        <dbReference type="ChEBI" id="CHEBI:29950"/>
        <dbReference type="ChEBI" id="CHEBI:57685"/>
        <dbReference type="ChEBI" id="CHEBI:64716"/>
        <dbReference type="ChEBI" id="CHEBI:140658"/>
        <dbReference type="EC" id="2.5.1.145"/>
    </reaction>
</comment>
<protein>
    <recommendedName>
        <fullName evidence="7">Phosphatidylglycerol--prolipoprotein diacylglyceryl transferase</fullName>
        <ecNumber evidence="7">2.5.1.145</ecNumber>
    </recommendedName>
</protein>
<dbReference type="PANTHER" id="PTHR30589:SF0">
    <property type="entry name" value="PHOSPHATIDYLGLYCEROL--PROLIPOPROTEIN DIACYLGLYCERYL TRANSFERASE"/>
    <property type="match status" value="1"/>
</dbReference>
<dbReference type="AlphaFoldDB" id="A0A967E891"/>
<dbReference type="GO" id="GO:0005886">
    <property type="term" value="C:plasma membrane"/>
    <property type="evidence" value="ECO:0007669"/>
    <property type="project" value="UniProtKB-SubCell"/>
</dbReference>
<feature type="transmembrane region" description="Helical" evidence="7">
    <location>
        <begin position="251"/>
        <end position="268"/>
    </location>
</feature>
<comment type="caution">
    <text evidence="8">The sequence shown here is derived from an EMBL/GenBank/DDBJ whole genome shotgun (WGS) entry which is preliminary data.</text>
</comment>
<sequence>MIAESYLPSPTQGVLWLGPIPLRGYALCILAGIVAAIWICARRLKDRGINPDHALGVAWWAVPFGIVGGRLYHVITTPQPYFGKGGNPIDALKIWNGGLGIWGAVALGFVGAWIGCRKLGVPLLAYADAAVPGVALAQAMGRWGNWFNNELYGRATDLPWKLQIHEWDESKGAAVRDAAGKPIVLGYFQPTFLYESIWCLLLALVIVLVDRKRALARGRAFALYVAGYPLGRIVFELMRSDPANRILGLRVNVWMSLIIFALGVWLWARFKRNPVDTAAIGSDAAVSDRETNRPTL</sequence>
<dbReference type="GO" id="GO:0042158">
    <property type="term" value="P:lipoprotein biosynthetic process"/>
    <property type="evidence" value="ECO:0007669"/>
    <property type="project" value="UniProtKB-UniRule"/>
</dbReference>
<evidence type="ECO:0000256" key="4">
    <source>
        <dbReference type="ARBA" id="ARBA00022692"/>
    </source>
</evidence>
<evidence type="ECO:0000256" key="3">
    <source>
        <dbReference type="ARBA" id="ARBA00022679"/>
    </source>
</evidence>
<keyword evidence="6 7" id="KW-0472">Membrane</keyword>
<keyword evidence="3 7" id="KW-0808">Transferase</keyword>
<proteinExistence type="inferred from homology"/>
<dbReference type="Pfam" id="PF01790">
    <property type="entry name" value="LGT"/>
    <property type="match status" value="1"/>
</dbReference>
<keyword evidence="5 7" id="KW-1133">Transmembrane helix</keyword>
<comment type="pathway">
    <text evidence="7">Protein modification; lipoprotein biosynthesis (diacylglyceryl transfer).</text>
</comment>
<evidence type="ECO:0000256" key="5">
    <source>
        <dbReference type="ARBA" id="ARBA00022989"/>
    </source>
</evidence>
<evidence type="ECO:0000256" key="1">
    <source>
        <dbReference type="ARBA" id="ARBA00007150"/>
    </source>
</evidence>
<evidence type="ECO:0000313" key="8">
    <source>
        <dbReference type="EMBL" id="NHN54977.1"/>
    </source>
</evidence>
<evidence type="ECO:0000256" key="6">
    <source>
        <dbReference type="ARBA" id="ARBA00023136"/>
    </source>
</evidence>
<dbReference type="NCBIfam" id="TIGR00544">
    <property type="entry name" value="lgt"/>
    <property type="match status" value="1"/>
</dbReference>